<feature type="compositionally biased region" description="Basic and acidic residues" evidence="11">
    <location>
        <begin position="797"/>
        <end position="826"/>
    </location>
</feature>
<feature type="compositionally biased region" description="Basic residues" evidence="11">
    <location>
        <begin position="655"/>
        <end position="665"/>
    </location>
</feature>
<evidence type="ECO:0000256" key="1">
    <source>
        <dbReference type="ARBA" id="ARBA00001798"/>
    </source>
</evidence>
<keyword evidence="5" id="KW-0479">Metal-binding</keyword>
<evidence type="ECO:0000256" key="4">
    <source>
        <dbReference type="ARBA" id="ARBA00022679"/>
    </source>
</evidence>
<feature type="compositionally biased region" description="Low complexity" evidence="11">
    <location>
        <begin position="1188"/>
        <end position="1197"/>
    </location>
</feature>
<keyword evidence="4" id="KW-0808">Transferase</keyword>
<feature type="region of interest" description="Disordered" evidence="11">
    <location>
        <begin position="202"/>
        <end position="236"/>
    </location>
</feature>
<keyword evidence="12" id="KW-0732">Signal</keyword>
<dbReference type="Pfam" id="PF01485">
    <property type="entry name" value="IBR"/>
    <property type="match status" value="1"/>
</dbReference>
<dbReference type="PANTHER" id="PTHR11685">
    <property type="entry name" value="RBR FAMILY RING FINGER AND IBR DOMAIN-CONTAINING"/>
    <property type="match status" value="1"/>
</dbReference>
<comment type="similarity">
    <text evidence="2">Belongs to the RBR family. Ariadne subfamily.</text>
</comment>
<evidence type="ECO:0000313" key="15">
    <source>
        <dbReference type="EMBL" id="OXA57251.1"/>
    </source>
</evidence>
<dbReference type="InterPro" id="IPR031127">
    <property type="entry name" value="E3_UB_ligase_RBR"/>
</dbReference>
<feature type="compositionally biased region" description="Basic and acidic residues" evidence="11">
    <location>
        <begin position="1339"/>
        <end position="1352"/>
    </location>
</feature>
<feature type="compositionally biased region" description="Basic and acidic residues" evidence="11">
    <location>
        <begin position="1438"/>
        <end position="1450"/>
    </location>
</feature>
<keyword evidence="8" id="KW-0833">Ubl conjugation pathway</keyword>
<feature type="compositionally biased region" description="Basic and acidic residues" evidence="11">
    <location>
        <begin position="948"/>
        <end position="959"/>
    </location>
</feature>
<evidence type="ECO:0000256" key="2">
    <source>
        <dbReference type="ARBA" id="ARBA00005884"/>
    </source>
</evidence>
<feature type="compositionally biased region" description="Acidic residues" evidence="11">
    <location>
        <begin position="1576"/>
        <end position="1603"/>
    </location>
</feature>
<feature type="compositionally biased region" description="Polar residues" evidence="11">
    <location>
        <begin position="1136"/>
        <end position="1147"/>
    </location>
</feature>
<keyword evidence="7 10" id="KW-0863">Zinc-finger</keyword>
<feature type="compositionally biased region" description="Basic residues" evidence="11">
    <location>
        <begin position="960"/>
        <end position="971"/>
    </location>
</feature>
<sequence length="2079" mass="234491">MKLSKVTHHSLFPIIAVLLIAVLHAKPSTAVSTADDHRSNVDLRHLISILDSNGTSGGTTSQNTDHNRNVADQSTKASSSPKTVLIKRKVKVKKYAESSTVGPQVTPTNAPPPSITSSTTRMSTSTTTSKPPIVSSTTSTVSFNTTTLLPSMKNSNFPVKNNSNADRRIDSHIDTLQEIAPPSQQDLVNQLSLLNSLLTSLGDNSTTTESPTTTSKSTTSTPTSATESSSKNVAIDNPTREDQQALAALSAIFGGSDATAALLNSNVVPRQISSGAETEAAKALSEFLVQAAAIDAQKSNNGHSSHPSTNLNTASAASNQFSSLVSLLGTLNSFAQQPNEQDQFNNNNGFSSSQNIQQSQQLDPQQLLSAFEAIHEQQQRQNPTAQPNSLADILGQVQSHSPFGKLLTSQGAGGILSSVGAGLTSLGSSMFTTVSNIFSGSGFGGKPRVRGVDTRMGLGYRFGDAADAQIMFDVGPQLFTETVKNELRSPTMGKKSHTVDPNEELIRSLSGGGKHQEDVSAAKRVLQLQLHREMRNHHLNQKQFSPTAITPKKPLSLLDIWNAGKEFNVAAPRLQIPDQLLTPPLNEADMMQMKRNKNFRKRSSTSLKNYYSKPLDDPLAGHSTLTAYEQMLITQGRDLGAKFSGGEDEEPIPTRRPKRRRKFRQRQPIILEEEEKIDDILPETEYGSDNGLDESPSKNKKPTRKGSSRTKKKRPSKMRPRPPNDKHKWKPRGNDNLEDVTKEEDVHPDHKPTRDGPGSRERTRDRTSKESSRSRSKENKSRERYDKDVGEEDDQRPDDRPPPSRDDFNFRQVEPKQAHSESRPQFDDGINDYNDEAENTEMMDDFDPPERSRDDDDDHADEVRHGSKERPRSDERTRGKPKKMPNEDPYYWPKDKPQVDFRHESKENYNTFSKERPYHNSQHGPSERPYDDGFSDDDGPRHIKRPKQKDSFKDDDYHAKREHRPVSKPKPIRPPPSSSRDHKKSPSSKFSLAKIFHYWVRKGRRQSNKGKPSKKPPTDRSHHLSEDENSADEAYERFTYRQPDLPKSRSDDRFHSRNTLRPRRPRPQSSFNRKTSLSQVWGGAIGGSAGGIPYKNFHQIYSPQINPEANDSFLRRNQVAVNNRLKEIERQKLLEAQSQPQTDSSFSEYEDGHPSPSPTNSVMSFVKNYFASKTTPKQRVTDPEHKTNGGSNNNGSNKPKSISTLAKLISNPSALNPLKILPIRRNRVRPPTSTPPTPNNKKPQVRHKLAVIGGKLQIVNVTVIPTTTTTTESPVVHIGDDMSFEELTQVLSQVKKNQKKKLKLKVKTTTTPEPDQHRKVDYDDEDDVHVGAKAAEKVDADDNLAKSNHVEEQQDPEYDTDDGLKGIFIDIESGEVNVLKPVAELTSFLPKKEEDEESNVSDLVADELDDEDGDGIADQEMRRKTQIFTEIQTELKKNYDKMKKEHERVDAKKRRKEQLAAKGMDESIDVVSKYFDMVEKDDDEDDKPSNGRGRKESKEPQPGPSSGHRHHISPPPTRRSHNNSHPTRNSTTHDDTVVVAAAATLKFPTKKPKLSEHCAEEDDKAVVQVPAANLSNDEDDDVDMDSSEEYEDSGNESSGEDVEFAMERDDRAANERNPEDDYPFSVLSTKDIVEHMVDSIREANTVLQLPPTTMRILLNHFGWDREKLLEAYYDGDQEQLFRDARIVNPTVTRAPVIIPASGVEECEICYLTKRSEMMYGMECGHRFCKQCWSEYLTTKIIEEGMGQTIACAAHNCPILVDDKTVTELVTDPKVKLKYQHLITNSFVQCNRLMRWCPSADCTNAIRVQWVDWRPVTCACGFTFCFQCGHGWHDPVKCQWLKKWLKKCDDDSETSNWIAANTKECPKCGATIEKDGGCNHMVCKNQNCKADFCWVCLGPWDPHGSSWYNCNRFDELEARSARDAQERSRAALQRYLFYCNRYMNHMQSLKFEHKLYASVKDKMEEMQQHNMSWIEVQFLKKAVDILCLCRQTLMYTYVFAFYLGKTNDSAIFEDNQKDLESATEKLSEYLERDITSENLADIKQKVQDKYRYCESRRQVLLDHVHEGYEKDLWAYNTTIL</sequence>
<protein>
    <recommendedName>
        <fullName evidence="3">RBR-type E3 ubiquitin transferase</fullName>
        <ecNumber evidence="3">2.3.2.31</ecNumber>
    </recommendedName>
</protein>
<feature type="chain" id="PRO_5012466171" description="RBR-type E3 ubiquitin transferase" evidence="12">
    <location>
        <begin position="31"/>
        <end position="2079"/>
    </location>
</feature>
<feature type="compositionally biased region" description="Basic and acidic residues" evidence="11">
    <location>
        <begin position="1487"/>
        <end position="1499"/>
    </location>
</feature>
<feature type="compositionally biased region" description="Basic and acidic residues" evidence="11">
    <location>
        <begin position="861"/>
        <end position="878"/>
    </location>
</feature>
<evidence type="ECO:0000256" key="3">
    <source>
        <dbReference type="ARBA" id="ARBA00012251"/>
    </source>
</evidence>
<feature type="domain" description="RING-type" evidence="13">
    <location>
        <begin position="1706"/>
        <end position="1758"/>
    </location>
</feature>
<dbReference type="GO" id="GO:0061630">
    <property type="term" value="F:ubiquitin protein ligase activity"/>
    <property type="evidence" value="ECO:0007669"/>
    <property type="project" value="UniProtKB-EC"/>
</dbReference>
<dbReference type="OMA" id="HERVDAK"/>
<dbReference type="CDD" id="cd20356">
    <property type="entry name" value="Rcat_RBR_HHARI-like"/>
    <property type="match status" value="1"/>
</dbReference>
<evidence type="ECO:0000259" key="13">
    <source>
        <dbReference type="PROSITE" id="PS50089"/>
    </source>
</evidence>
<feature type="compositionally biased region" description="Low complexity" evidence="11">
    <location>
        <begin position="52"/>
        <end position="61"/>
    </location>
</feature>
<evidence type="ECO:0000256" key="8">
    <source>
        <dbReference type="ARBA" id="ARBA00022786"/>
    </source>
</evidence>
<dbReference type="GO" id="GO:0016567">
    <property type="term" value="P:protein ubiquitination"/>
    <property type="evidence" value="ECO:0007669"/>
    <property type="project" value="InterPro"/>
</dbReference>
<feature type="domain" description="RING-type" evidence="14">
    <location>
        <begin position="1702"/>
        <end position="1913"/>
    </location>
</feature>
<dbReference type="Pfam" id="PF19422">
    <property type="entry name" value="Ariadne"/>
    <property type="match status" value="1"/>
</dbReference>
<evidence type="ECO:0000256" key="9">
    <source>
        <dbReference type="ARBA" id="ARBA00022833"/>
    </source>
</evidence>
<dbReference type="CDD" id="cd16626">
    <property type="entry name" value="RING-HC_RBR_HHARI"/>
    <property type="match status" value="1"/>
</dbReference>
<feature type="region of interest" description="Disordered" evidence="11">
    <location>
        <begin position="1224"/>
        <end position="1245"/>
    </location>
</feature>
<feature type="region of interest" description="Disordered" evidence="11">
    <location>
        <begin position="98"/>
        <end position="138"/>
    </location>
</feature>
<feature type="region of interest" description="Disordered" evidence="11">
    <location>
        <begin position="338"/>
        <end position="362"/>
    </location>
</feature>
<feature type="compositionally biased region" description="Basic residues" evidence="11">
    <location>
        <begin position="1507"/>
        <end position="1522"/>
    </location>
</feature>
<dbReference type="CDD" id="cd20343">
    <property type="entry name" value="BRcat_RBR_HHARI-like"/>
    <property type="match status" value="1"/>
</dbReference>
<feature type="region of interest" description="Disordered" evidence="11">
    <location>
        <begin position="1339"/>
        <end position="1361"/>
    </location>
</feature>
<feature type="compositionally biased region" description="Low complexity" evidence="11">
    <location>
        <begin position="115"/>
        <end position="138"/>
    </location>
</feature>
<feature type="compositionally biased region" description="Acidic residues" evidence="11">
    <location>
        <begin position="671"/>
        <end position="682"/>
    </location>
</feature>
<feature type="region of interest" description="Disordered" evidence="11">
    <location>
        <begin position="1438"/>
        <end position="1535"/>
    </location>
</feature>
<feature type="compositionally biased region" description="Basic residues" evidence="11">
    <location>
        <begin position="1056"/>
        <end position="1066"/>
    </location>
</feature>
<dbReference type="FunFam" id="3.30.40.10:FF:000019">
    <property type="entry name" value="RBR-type E3 ubiquitin transferase"/>
    <property type="match status" value="1"/>
</dbReference>
<feature type="compositionally biased region" description="Basic and acidic residues" evidence="11">
    <location>
        <begin position="722"/>
        <end position="788"/>
    </location>
</feature>
<proteinExistence type="inferred from homology"/>
<dbReference type="InterPro" id="IPR013083">
    <property type="entry name" value="Znf_RING/FYVE/PHD"/>
</dbReference>
<dbReference type="Gene3D" id="1.20.120.1750">
    <property type="match status" value="1"/>
</dbReference>
<keyword evidence="9" id="KW-0862">Zinc</keyword>
<dbReference type="InterPro" id="IPR045840">
    <property type="entry name" value="Ariadne"/>
</dbReference>
<feature type="region of interest" description="Disordered" evidence="11">
    <location>
        <begin position="638"/>
        <end position="1075"/>
    </location>
</feature>
<accession>A0A226EKH2</accession>
<dbReference type="SMART" id="SM00647">
    <property type="entry name" value="IBR"/>
    <property type="match status" value="2"/>
</dbReference>
<evidence type="ECO:0000256" key="11">
    <source>
        <dbReference type="SAM" id="MobiDB-lite"/>
    </source>
</evidence>
<feature type="compositionally biased region" description="Acidic residues" evidence="11">
    <location>
        <begin position="829"/>
        <end position="847"/>
    </location>
</feature>
<feature type="signal peptide" evidence="12">
    <location>
        <begin position="1"/>
        <end position="30"/>
    </location>
</feature>
<evidence type="ECO:0000256" key="10">
    <source>
        <dbReference type="PROSITE-ProRule" id="PRU00175"/>
    </source>
</evidence>
<feature type="region of interest" description="Disordered" evidence="11">
    <location>
        <begin position="1391"/>
        <end position="1424"/>
    </location>
</feature>
<dbReference type="OrthoDB" id="8188574at2759"/>
<feature type="compositionally biased region" description="Low complexity" evidence="11">
    <location>
        <begin position="202"/>
        <end position="231"/>
    </location>
</feature>
<dbReference type="SUPFAM" id="SSF57850">
    <property type="entry name" value="RING/U-box"/>
    <property type="match status" value="3"/>
</dbReference>
<dbReference type="Pfam" id="PF22191">
    <property type="entry name" value="IBR_1"/>
    <property type="match status" value="1"/>
</dbReference>
<evidence type="ECO:0000256" key="5">
    <source>
        <dbReference type="ARBA" id="ARBA00022723"/>
    </source>
</evidence>
<feature type="compositionally biased region" description="Basic residues" evidence="11">
    <location>
        <begin position="999"/>
        <end position="1014"/>
    </location>
</feature>
<evidence type="ECO:0000313" key="16">
    <source>
        <dbReference type="Proteomes" id="UP000198287"/>
    </source>
</evidence>
<dbReference type="Gene3D" id="3.30.40.10">
    <property type="entry name" value="Zinc/RING finger domain, C3HC4 (zinc finger)"/>
    <property type="match status" value="1"/>
</dbReference>
<feature type="region of interest" description="Disordered" evidence="11">
    <location>
        <begin position="51"/>
        <end position="83"/>
    </location>
</feature>
<feature type="compositionally biased region" description="Basic and acidic residues" evidence="11">
    <location>
        <begin position="893"/>
        <end position="918"/>
    </location>
</feature>
<keyword evidence="16" id="KW-1185">Reference proteome</keyword>
<dbReference type="InterPro" id="IPR044066">
    <property type="entry name" value="TRIAD_supradom"/>
</dbReference>
<dbReference type="STRING" id="158441.A0A226EKH2"/>
<feature type="compositionally biased region" description="Acidic residues" evidence="11">
    <location>
        <begin position="1394"/>
        <end position="1417"/>
    </location>
</feature>
<dbReference type="InterPro" id="IPR002867">
    <property type="entry name" value="IBR_dom"/>
</dbReference>
<gene>
    <name evidence="15" type="ORF">Fcan01_07604</name>
</gene>
<evidence type="ECO:0000256" key="7">
    <source>
        <dbReference type="ARBA" id="ARBA00022771"/>
    </source>
</evidence>
<keyword evidence="6" id="KW-0677">Repeat</keyword>
<comment type="catalytic activity">
    <reaction evidence="1">
        <text>[E2 ubiquitin-conjugating enzyme]-S-ubiquitinyl-L-cysteine + [acceptor protein]-L-lysine = [E2 ubiquitin-conjugating enzyme]-L-cysteine + [acceptor protein]-N(6)-ubiquitinyl-L-lysine.</text>
        <dbReference type="EC" id="2.3.2.31"/>
    </reaction>
</comment>
<feature type="compositionally biased region" description="Polar residues" evidence="11">
    <location>
        <begin position="70"/>
        <end position="82"/>
    </location>
</feature>
<feature type="compositionally biased region" description="Basic and acidic residues" evidence="11">
    <location>
        <begin position="1016"/>
        <end position="1026"/>
    </location>
</feature>
<feature type="region of interest" description="Disordered" evidence="11">
    <location>
        <begin position="1131"/>
        <end position="1201"/>
    </location>
</feature>
<dbReference type="GO" id="GO:0008270">
    <property type="term" value="F:zinc ion binding"/>
    <property type="evidence" value="ECO:0007669"/>
    <property type="project" value="UniProtKB-KW"/>
</dbReference>
<dbReference type="FunFam" id="1.20.120.1750:FF:000002">
    <property type="entry name" value="RBR-type E3 ubiquitin transferase"/>
    <property type="match status" value="1"/>
</dbReference>
<evidence type="ECO:0000259" key="14">
    <source>
        <dbReference type="PROSITE" id="PS51873"/>
    </source>
</evidence>
<evidence type="ECO:0000256" key="12">
    <source>
        <dbReference type="SAM" id="SignalP"/>
    </source>
</evidence>
<evidence type="ECO:0000256" key="6">
    <source>
        <dbReference type="ARBA" id="ARBA00022737"/>
    </source>
</evidence>
<dbReference type="EMBL" id="LNIX01000003">
    <property type="protein sequence ID" value="OXA57251.1"/>
    <property type="molecule type" value="Genomic_DNA"/>
</dbReference>
<dbReference type="InterPro" id="IPR048962">
    <property type="entry name" value="ARIH1-like_UBL"/>
</dbReference>
<feature type="region of interest" description="Disordered" evidence="11">
    <location>
        <begin position="1551"/>
        <end position="1603"/>
    </location>
</feature>
<organism evidence="15 16">
    <name type="scientific">Folsomia candida</name>
    <name type="common">Springtail</name>
    <dbReference type="NCBI Taxonomy" id="158441"/>
    <lineage>
        <taxon>Eukaryota</taxon>
        <taxon>Metazoa</taxon>
        <taxon>Ecdysozoa</taxon>
        <taxon>Arthropoda</taxon>
        <taxon>Hexapoda</taxon>
        <taxon>Collembola</taxon>
        <taxon>Entomobryomorpha</taxon>
        <taxon>Isotomoidea</taxon>
        <taxon>Isotomidae</taxon>
        <taxon>Proisotominae</taxon>
        <taxon>Folsomia</taxon>
    </lineage>
</organism>
<feature type="compositionally biased region" description="Low complexity" evidence="11">
    <location>
        <begin position="341"/>
        <end position="362"/>
    </location>
</feature>
<reference evidence="15 16" key="1">
    <citation type="submission" date="2015-12" db="EMBL/GenBank/DDBJ databases">
        <title>The genome of Folsomia candida.</title>
        <authorList>
            <person name="Faddeeva A."/>
            <person name="Derks M.F."/>
            <person name="Anvar Y."/>
            <person name="Smit S."/>
            <person name="Van Straalen N."/>
            <person name="Roelofs D."/>
        </authorList>
    </citation>
    <scope>NUCLEOTIDE SEQUENCE [LARGE SCALE GENOMIC DNA]</scope>
    <source>
        <strain evidence="15 16">VU population</strain>
        <tissue evidence="15">Whole body</tissue>
    </source>
</reference>
<dbReference type="Pfam" id="PF21235">
    <property type="entry name" value="UBA_ARI1"/>
    <property type="match status" value="1"/>
</dbReference>
<dbReference type="InterPro" id="IPR001841">
    <property type="entry name" value="Znf_RING"/>
</dbReference>
<comment type="caution">
    <text evidence="15">The sequence shown here is derived from an EMBL/GenBank/DDBJ whole genome shotgun (WGS) entry which is preliminary data.</text>
</comment>
<dbReference type="EC" id="2.3.2.31" evidence="3"/>
<name>A0A226EKH2_FOLCA</name>
<dbReference type="Proteomes" id="UP000198287">
    <property type="component" value="Unassembled WGS sequence"/>
</dbReference>
<feature type="compositionally biased region" description="Basic and acidic residues" evidence="11">
    <location>
        <begin position="1034"/>
        <end position="1055"/>
    </location>
</feature>
<dbReference type="PROSITE" id="PS50089">
    <property type="entry name" value="ZF_RING_2"/>
    <property type="match status" value="1"/>
</dbReference>
<dbReference type="PROSITE" id="PS51873">
    <property type="entry name" value="TRIAD"/>
    <property type="match status" value="1"/>
</dbReference>
<feature type="compositionally biased region" description="Basic residues" evidence="11">
    <location>
        <begin position="698"/>
        <end position="720"/>
    </location>
</feature>